<dbReference type="InterPro" id="IPR044725">
    <property type="entry name" value="CBSX3_CBS_dom"/>
</dbReference>
<dbReference type="InterPro" id="IPR051257">
    <property type="entry name" value="Diverse_CBS-Domain"/>
</dbReference>
<dbReference type="Pfam" id="PF00571">
    <property type="entry name" value="CBS"/>
    <property type="match status" value="2"/>
</dbReference>
<evidence type="ECO:0000259" key="3">
    <source>
        <dbReference type="PROSITE" id="PS51371"/>
    </source>
</evidence>
<dbReference type="PROSITE" id="PS51371">
    <property type="entry name" value="CBS"/>
    <property type="match status" value="2"/>
</dbReference>
<evidence type="ECO:0000313" key="4">
    <source>
        <dbReference type="EMBL" id="RIY03227.1"/>
    </source>
</evidence>
<dbReference type="Proteomes" id="UP000265750">
    <property type="component" value="Unassembled WGS sequence"/>
</dbReference>
<comment type="caution">
    <text evidence="4">The sequence shown here is derived from an EMBL/GenBank/DDBJ whole genome shotgun (WGS) entry which is preliminary data.</text>
</comment>
<accession>A0A3A1WMW0</accession>
<dbReference type="Gene3D" id="3.10.580.10">
    <property type="entry name" value="CBS-domain"/>
    <property type="match status" value="1"/>
</dbReference>
<dbReference type="PANTHER" id="PTHR43080:SF2">
    <property type="entry name" value="CBS DOMAIN-CONTAINING PROTEIN"/>
    <property type="match status" value="1"/>
</dbReference>
<dbReference type="EMBL" id="QYRN01000001">
    <property type="protein sequence ID" value="RIY03227.1"/>
    <property type="molecule type" value="Genomic_DNA"/>
</dbReference>
<feature type="domain" description="CBS" evidence="3">
    <location>
        <begin position="76"/>
        <end position="132"/>
    </location>
</feature>
<name>A0A3A1WMW0_9HYPH</name>
<sequence>MTVRRILESKGRDVVTIEPGTTVTDAVRLLAERRIGVLVVTGPDGDLLGILSERDVVRLVAGGGMDALSGEVAGVMTREVTTAGEETTVDEAMEIMTRRRFRHLPVCEDGRLVGIVSIGDVVKRRIEAAEQEAEEMRSYIHAAAG</sequence>
<organism evidence="4 5">
    <name type="scientific">Aureimonas flava</name>
    <dbReference type="NCBI Taxonomy" id="2320271"/>
    <lineage>
        <taxon>Bacteria</taxon>
        <taxon>Pseudomonadati</taxon>
        <taxon>Pseudomonadota</taxon>
        <taxon>Alphaproteobacteria</taxon>
        <taxon>Hyphomicrobiales</taxon>
        <taxon>Aurantimonadaceae</taxon>
        <taxon>Aureimonas</taxon>
    </lineage>
</organism>
<proteinExistence type="predicted"/>
<dbReference type="SMART" id="SM00116">
    <property type="entry name" value="CBS"/>
    <property type="match status" value="2"/>
</dbReference>
<feature type="domain" description="CBS" evidence="3">
    <location>
        <begin position="8"/>
        <end position="67"/>
    </location>
</feature>
<keyword evidence="5" id="KW-1185">Reference proteome</keyword>
<dbReference type="SUPFAM" id="SSF54631">
    <property type="entry name" value="CBS-domain pair"/>
    <property type="match status" value="1"/>
</dbReference>
<evidence type="ECO:0000256" key="2">
    <source>
        <dbReference type="PROSITE-ProRule" id="PRU00703"/>
    </source>
</evidence>
<dbReference type="RefSeq" id="WP_119537885.1">
    <property type="nucleotide sequence ID" value="NZ_QYRN01000001.1"/>
</dbReference>
<keyword evidence="1 2" id="KW-0129">CBS domain</keyword>
<dbReference type="InterPro" id="IPR000644">
    <property type="entry name" value="CBS_dom"/>
</dbReference>
<evidence type="ECO:0000256" key="1">
    <source>
        <dbReference type="ARBA" id="ARBA00023122"/>
    </source>
</evidence>
<evidence type="ECO:0000313" key="5">
    <source>
        <dbReference type="Proteomes" id="UP000265750"/>
    </source>
</evidence>
<reference evidence="5" key="1">
    <citation type="submission" date="2018-09" db="EMBL/GenBank/DDBJ databases">
        <authorList>
            <person name="Tuo L."/>
        </authorList>
    </citation>
    <scope>NUCLEOTIDE SEQUENCE [LARGE SCALE GENOMIC DNA]</scope>
    <source>
        <strain evidence="5">M2BS4Y-1</strain>
    </source>
</reference>
<gene>
    <name evidence="4" type="ORF">D3218_00150</name>
</gene>
<dbReference type="InterPro" id="IPR046342">
    <property type="entry name" value="CBS_dom_sf"/>
</dbReference>
<dbReference type="OrthoDB" id="9807125at2"/>
<protein>
    <submittedName>
        <fullName evidence="4">CBS domain-containing protein</fullName>
    </submittedName>
</protein>
<dbReference type="AlphaFoldDB" id="A0A3A1WMW0"/>
<dbReference type="PANTHER" id="PTHR43080">
    <property type="entry name" value="CBS DOMAIN-CONTAINING PROTEIN CBSX3, MITOCHONDRIAL"/>
    <property type="match status" value="1"/>
</dbReference>
<dbReference type="CDD" id="cd04623">
    <property type="entry name" value="CBS_pair_bac_euk"/>
    <property type="match status" value="1"/>
</dbReference>